<dbReference type="SUPFAM" id="SSF55874">
    <property type="entry name" value="ATPase domain of HSP90 chaperone/DNA topoisomerase II/histidine kinase"/>
    <property type="match status" value="1"/>
</dbReference>
<evidence type="ECO:0000256" key="2">
    <source>
        <dbReference type="ARBA" id="ARBA00012438"/>
    </source>
</evidence>
<dbReference type="Gene3D" id="3.30.565.10">
    <property type="entry name" value="Histidine kinase-like ATPase, C-terminal domain"/>
    <property type="match status" value="1"/>
</dbReference>
<dbReference type="PRINTS" id="PR00344">
    <property type="entry name" value="BCTRLSENSOR"/>
</dbReference>
<feature type="transmembrane region" description="Helical" evidence="8">
    <location>
        <begin position="126"/>
        <end position="145"/>
    </location>
</feature>
<evidence type="ECO:0000256" key="7">
    <source>
        <dbReference type="SAM" id="MobiDB-lite"/>
    </source>
</evidence>
<keyword evidence="8" id="KW-0472">Membrane</keyword>
<dbReference type="GO" id="GO:0000155">
    <property type="term" value="F:phosphorelay sensor kinase activity"/>
    <property type="evidence" value="ECO:0007669"/>
    <property type="project" value="InterPro"/>
</dbReference>
<feature type="region of interest" description="Disordered" evidence="7">
    <location>
        <begin position="1"/>
        <end position="31"/>
    </location>
</feature>
<name>A0A2T5V1C5_9HYPH</name>
<evidence type="ECO:0000313" key="10">
    <source>
        <dbReference type="EMBL" id="PTW57563.1"/>
    </source>
</evidence>
<dbReference type="SMART" id="SM00387">
    <property type="entry name" value="HATPase_c"/>
    <property type="match status" value="1"/>
</dbReference>
<dbReference type="EMBL" id="QAYG01000010">
    <property type="protein sequence ID" value="PTW57563.1"/>
    <property type="molecule type" value="Genomic_DNA"/>
</dbReference>
<dbReference type="Pfam" id="PF00512">
    <property type="entry name" value="HisKA"/>
    <property type="match status" value="1"/>
</dbReference>
<keyword evidence="6" id="KW-0175">Coiled coil</keyword>
<dbReference type="Proteomes" id="UP000244081">
    <property type="component" value="Unassembled WGS sequence"/>
</dbReference>
<protein>
    <recommendedName>
        <fullName evidence="2">histidine kinase</fullName>
        <ecNumber evidence="2">2.7.13.3</ecNumber>
    </recommendedName>
</protein>
<dbReference type="Gene3D" id="1.10.287.130">
    <property type="match status" value="1"/>
</dbReference>
<evidence type="ECO:0000259" key="9">
    <source>
        <dbReference type="PROSITE" id="PS50109"/>
    </source>
</evidence>
<feature type="compositionally biased region" description="Polar residues" evidence="7">
    <location>
        <begin position="1"/>
        <end position="20"/>
    </location>
</feature>
<dbReference type="SUPFAM" id="SSF47384">
    <property type="entry name" value="Homodimeric domain of signal transducing histidine kinase"/>
    <property type="match status" value="1"/>
</dbReference>
<dbReference type="InterPro" id="IPR004358">
    <property type="entry name" value="Sig_transdc_His_kin-like_C"/>
</dbReference>
<evidence type="ECO:0000313" key="11">
    <source>
        <dbReference type="Proteomes" id="UP000244081"/>
    </source>
</evidence>
<dbReference type="InterPro" id="IPR003661">
    <property type="entry name" value="HisK_dim/P_dom"/>
</dbReference>
<keyword evidence="11" id="KW-1185">Reference proteome</keyword>
<dbReference type="InterPro" id="IPR005467">
    <property type="entry name" value="His_kinase_dom"/>
</dbReference>
<keyword evidence="3" id="KW-0597">Phosphoprotein</keyword>
<feature type="transmembrane region" description="Helical" evidence="8">
    <location>
        <begin position="200"/>
        <end position="219"/>
    </location>
</feature>
<evidence type="ECO:0000256" key="1">
    <source>
        <dbReference type="ARBA" id="ARBA00000085"/>
    </source>
</evidence>
<sequence length="511" mass="56713">MPMQADSTASTAEKTALNSQRAGRRRAVSRTVRSVREQLGSSSGMRADFDYELTLIYAKTRISATFALPAFTLIIAGICYYWIGAATIISWVSSVILAHLLLLSMSHRFEKAPISGIDLKRWRRNFMMGDFLQGFAWAAIMLLQADRTVENFEVFQFATVLVIIAMMTMLSSNIPGALYAATLPVTIALAYVFLQRQEPVYYAMAAMGLGAQVFFAILGHRMFSSNVMMLEYRAQKDELIIELEQAKAVSDDSRRRAEEANLAKSRFLATMSHELRTPLNAILGFSEVLKNEVLGPLENKTYREYAGDIHTSGQHLLNLINEILDLSRIEAGRYELNEEAITLPHLVDDCIHLMKLRAKNKGLTIREQFQEGLPKLWADERAIRQVVLNLISNAVKFTPSGGEVSVKAGWTAGGGQYVSVRDNGPGIPEDEIPLVLQAFGQGSLAIKSAEQGTGLGLPIVQALMNMHGGKLELRSKLREGTEVIITFPRSRVMEEMPALEPTHRPSMKKAS</sequence>
<evidence type="ECO:0000256" key="6">
    <source>
        <dbReference type="SAM" id="Coils"/>
    </source>
</evidence>
<feature type="transmembrane region" description="Helical" evidence="8">
    <location>
        <begin position="177"/>
        <end position="194"/>
    </location>
</feature>
<evidence type="ECO:0000256" key="4">
    <source>
        <dbReference type="ARBA" id="ARBA00022679"/>
    </source>
</evidence>
<reference evidence="10 11" key="1">
    <citation type="submission" date="2018-04" db="EMBL/GenBank/DDBJ databases">
        <title>Genomic Encyclopedia of Archaeal and Bacterial Type Strains, Phase II (KMG-II): from individual species to whole genera.</title>
        <authorList>
            <person name="Goeker M."/>
        </authorList>
    </citation>
    <scope>NUCLEOTIDE SEQUENCE [LARGE SCALE GENOMIC DNA]</scope>
    <source>
        <strain evidence="10 11">DSM 23382</strain>
    </source>
</reference>
<keyword evidence="4" id="KW-0808">Transferase</keyword>
<dbReference type="SMART" id="SM00388">
    <property type="entry name" value="HisKA"/>
    <property type="match status" value="1"/>
</dbReference>
<feature type="coiled-coil region" evidence="6">
    <location>
        <begin position="229"/>
        <end position="263"/>
    </location>
</feature>
<dbReference type="InterPro" id="IPR036890">
    <property type="entry name" value="HATPase_C_sf"/>
</dbReference>
<evidence type="ECO:0000256" key="5">
    <source>
        <dbReference type="ARBA" id="ARBA00022777"/>
    </source>
</evidence>
<comment type="catalytic activity">
    <reaction evidence="1">
        <text>ATP + protein L-histidine = ADP + protein N-phospho-L-histidine.</text>
        <dbReference type="EC" id="2.7.13.3"/>
    </reaction>
</comment>
<dbReference type="PANTHER" id="PTHR43047:SF72">
    <property type="entry name" value="OSMOSENSING HISTIDINE PROTEIN KINASE SLN1"/>
    <property type="match status" value="1"/>
</dbReference>
<feature type="transmembrane region" description="Helical" evidence="8">
    <location>
        <begin position="62"/>
        <end position="83"/>
    </location>
</feature>
<proteinExistence type="predicted"/>
<dbReference type="InterPro" id="IPR003594">
    <property type="entry name" value="HATPase_dom"/>
</dbReference>
<evidence type="ECO:0000256" key="3">
    <source>
        <dbReference type="ARBA" id="ARBA00022553"/>
    </source>
</evidence>
<dbReference type="Pfam" id="PF02518">
    <property type="entry name" value="HATPase_c"/>
    <property type="match status" value="1"/>
</dbReference>
<gene>
    <name evidence="10" type="ORF">C8N35_11042</name>
</gene>
<dbReference type="PROSITE" id="PS50109">
    <property type="entry name" value="HIS_KIN"/>
    <property type="match status" value="1"/>
</dbReference>
<keyword evidence="8" id="KW-0812">Transmembrane</keyword>
<keyword evidence="8" id="KW-1133">Transmembrane helix</keyword>
<dbReference type="PANTHER" id="PTHR43047">
    <property type="entry name" value="TWO-COMPONENT HISTIDINE PROTEIN KINASE"/>
    <property type="match status" value="1"/>
</dbReference>
<feature type="domain" description="Histidine kinase" evidence="9">
    <location>
        <begin position="270"/>
        <end position="491"/>
    </location>
</feature>
<dbReference type="InterPro" id="IPR036097">
    <property type="entry name" value="HisK_dim/P_sf"/>
</dbReference>
<organism evidence="10 11">
    <name type="scientific">Breoghania corrubedonensis</name>
    <dbReference type="NCBI Taxonomy" id="665038"/>
    <lineage>
        <taxon>Bacteria</taxon>
        <taxon>Pseudomonadati</taxon>
        <taxon>Pseudomonadota</taxon>
        <taxon>Alphaproteobacteria</taxon>
        <taxon>Hyphomicrobiales</taxon>
        <taxon>Stappiaceae</taxon>
        <taxon>Breoghania</taxon>
    </lineage>
</organism>
<dbReference type="EC" id="2.7.13.3" evidence="2"/>
<dbReference type="CDD" id="cd00075">
    <property type="entry name" value="HATPase"/>
    <property type="match status" value="1"/>
</dbReference>
<dbReference type="GO" id="GO:0009927">
    <property type="term" value="F:histidine phosphotransfer kinase activity"/>
    <property type="evidence" value="ECO:0007669"/>
    <property type="project" value="TreeGrafter"/>
</dbReference>
<keyword evidence="5 10" id="KW-0418">Kinase</keyword>
<dbReference type="AlphaFoldDB" id="A0A2T5V1C5"/>
<evidence type="ECO:0000256" key="8">
    <source>
        <dbReference type="SAM" id="Phobius"/>
    </source>
</evidence>
<dbReference type="GO" id="GO:0005886">
    <property type="term" value="C:plasma membrane"/>
    <property type="evidence" value="ECO:0007669"/>
    <property type="project" value="TreeGrafter"/>
</dbReference>
<feature type="transmembrane region" description="Helical" evidence="8">
    <location>
        <begin position="89"/>
        <end position="105"/>
    </location>
</feature>
<comment type="caution">
    <text evidence="10">The sequence shown here is derived from an EMBL/GenBank/DDBJ whole genome shotgun (WGS) entry which is preliminary data.</text>
</comment>
<accession>A0A2T5V1C5</accession>
<dbReference type="CDD" id="cd00082">
    <property type="entry name" value="HisKA"/>
    <property type="match status" value="1"/>
</dbReference>